<dbReference type="PROSITE" id="PS50234">
    <property type="entry name" value="VWFA"/>
    <property type="match status" value="1"/>
</dbReference>
<dbReference type="Pfam" id="PF01078">
    <property type="entry name" value="Mg_chelatase"/>
    <property type="match status" value="1"/>
</dbReference>
<feature type="region of interest" description="Disordered" evidence="7">
    <location>
        <begin position="440"/>
        <end position="466"/>
    </location>
</feature>
<dbReference type="InterPro" id="IPR000523">
    <property type="entry name" value="Mg_chelatse_chII-like_cat_dom"/>
</dbReference>
<dbReference type="InterPro" id="IPR012804">
    <property type="entry name" value="Cob_chelat_sub_put"/>
</dbReference>
<dbReference type="InterPro" id="IPR003593">
    <property type="entry name" value="AAA+_ATPase"/>
</dbReference>
<protein>
    <recommendedName>
        <fullName evidence="5">Mg-protoporphyrin IX chelatase</fullName>
    </recommendedName>
</protein>
<organism evidence="9 10">
    <name type="scientific">Desulfocicer vacuolatum DSM 3385</name>
    <dbReference type="NCBI Taxonomy" id="1121400"/>
    <lineage>
        <taxon>Bacteria</taxon>
        <taxon>Pseudomonadati</taxon>
        <taxon>Thermodesulfobacteriota</taxon>
        <taxon>Desulfobacteria</taxon>
        <taxon>Desulfobacterales</taxon>
        <taxon>Desulfobacteraceae</taxon>
        <taxon>Desulfocicer</taxon>
    </lineage>
</organism>
<dbReference type="RefSeq" id="WP_084070190.1">
    <property type="nucleotide sequence ID" value="NZ_FWXY01000017.1"/>
</dbReference>
<feature type="compositionally biased region" description="Basic residues" evidence="7">
    <location>
        <begin position="447"/>
        <end position="458"/>
    </location>
</feature>
<evidence type="ECO:0000313" key="10">
    <source>
        <dbReference type="Proteomes" id="UP000192418"/>
    </source>
</evidence>
<dbReference type="InterPro" id="IPR002035">
    <property type="entry name" value="VWF_A"/>
</dbReference>
<comment type="similarity">
    <text evidence="2">Belongs to the Mg-chelatase subunits D/I family.</text>
</comment>
<dbReference type="Gene3D" id="1.10.8.80">
    <property type="entry name" value="Magnesium chelatase subunit I, C-Terminal domain"/>
    <property type="match status" value="1"/>
</dbReference>
<dbReference type="STRING" id="1121400.SAMN02746065_1178"/>
<proteinExistence type="inferred from homology"/>
<dbReference type="EMBL" id="FWXY01000017">
    <property type="protein sequence ID" value="SMC95434.1"/>
    <property type="molecule type" value="Genomic_DNA"/>
</dbReference>
<dbReference type="SUPFAM" id="SSF52540">
    <property type="entry name" value="P-loop containing nucleoside triphosphate hydrolases"/>
    <property type="match status" value="1"/>
</dbReference>
<comment type="pathway">
    <text evidence="1">Porphyrin-containing compound metabolism; bacteriochlorophyll biosynthesis.</text>
</comment>
<dbReference type="PANTHER" id="PTHR35023:SF1">
    <property type="entry name" value="MG-PROTOPORPHYRIN IX CHELATASE"/>
    <property type="match status" value="1"/>
</dbReference>
<keyword evidence="4" id="KW-0067">ATP-binding</keyword>
<dbReference type="OrthoDB" id="9775079at2"/>
<dbReference type="GO" id="GO:0005524">
    <property type="term" value="F:ATP binding"/>
    <property type="evidence" value="ECO:0007669"/>
    <property type="project" value="UniProtKB-KW"/>
</dbReference>
<dbReference type="SUPFAM" id="SSF53300">
    <property type="entry name" value="vWA-like"/>
    <property type="match status" value="1"/>
</dbReference>
<dbReference type="Pfam" id="PF17863">
    <property type="entry name" value="AAA_lid_2"/>
    <property type="match status" value="1"/>
</dbReference>
<feature type="compositionally biased region" description="Acidic residues" evidence="7">
    <location>
        <begin position="389"/>
        <end position="410"/>
    </location>
</feature>
<sequence length="719" mass="78991">MTLYNTIYPFAAIVGQEQLKLALILNAVNPAIGGVLIRGEKGTAKSTTVRALASLLPMIKVNKGCAWSCNPEDPDSLCDDCGKLSEGREKSEHGIIKEGAIGATCIERRTRVVTLPLNATEDRVAGGIDFSLAVKSGARALQPGLLARAHRGILYVDEVNLLDDHIVDIILDASAFRENRIEREGISFSHGSDFILVGTMNPEEGELRPQLLDRFGLCVEVTSEKDLERRILLMQRKEDHDADPQGFFKQYQADNDLLSHRIKRAGDLLKEVGFSDSLRSFVATLCAENNVAGHRADLVIEQAAKALAAYHGKTEAGMDEVTQVAGFALVHRKREAAPPPPPEPPHDHEEKPEENQKQDKKEEQEQPPPEPHENAGPEDEQKPGQNENSMEEETEEQESSGEAPESEPESQGENQEQDRKNVLEKIFEVGETFKVKKFTSPKDRIMRRGSGKRSRSRTAAKQGRYVRSSIPRGSHDIAFDATLRAAAPFQIQRKNGSDLAVILKEHDIREKIREKRIGNFLLFLVDASASMGARGRMAASKGAVMSLLLDAYQKRDKVAMVTFRKEEAFVNLPPTSSVELAGKLLEEMPVGGKTPLSSGLVKGFELLRNHLIREPEARPIAIIITDGRGNVSLKSDAPGNAALGNGGIKKQRPFKEALSLAEKMAFEDRIQFVVVDSESRGAVSFGLAAKLAVNLNAEYLKIEDLKVNQLVDIAKGVLP</sequence>
<dbReference type="NCBIfam" id="TIGR02442">
    <property type="entry name" value="Cob-chelat-sub"/>
    <property type="match status" value="1"/>
</dbReference>
<dbReference type="InterPro" id="IPR036465">
    <property type="entry name" value="vWFA_dom_sf"/>
</dbReference>
<reference evidence="9 10" key="1">
    <citation type="submission" date="2017-04" db="EMBL/GenBank/DDBJ databases">
        <authorList>
            <person name="Afonso C.L."/>
            <person name="Miller P.J."/>
            <person name="Scott M.A."/>
            <person name="Spackman E."/>
            <person name="Goraichik I."/>
            <person name="Dimitrov K.M."/>
            <person name="Suarez D.L."/>
            <person name="Swayne D.E."/>
        </authorList>
    </citation>
    <scope>NUCLEOTIDE SEQUENCE [LARGE SCALE GENOMIC DNA]</scope>
    <source>
        <strain evidence="9 10">DSM 3385</strain>
    </source>
</reference>
<dbReference type="AlphaFoldDB" id="A0A1W2DDW5"/>
<feature type="region of interest" description="Disordered" evidence="7">
    <location>
        <begin position="334"/>
        <end position="418"/>
    </location>
</feature>
<dbReference type="Gene3D" id="3.40.50.300">
    <property type="entry name" value="P-loop containing nucleotide triphosphate hydrolases"/>
    <property type="match status" value="1"/>
</dbReference>
<gene>
    <name evidence="9" type="ORF">SAMN02746065_1178</name>
</gene>
<dbReference type="Pfam" id="PF13519">
    <property type="entry name" value="VWA_2"/>
    <property type="match status" value="1"/>
</dbReference>
<dbReference type="SMART" id="SM00327">
    <property type="entry name" value="VWA"/>
    <property type="match status" value="1"/>
</dbReference>
<evidence type="ECO:0000256" key="2">
    <source>
        <dbReference type="ARBA" id="ARBA00005799"/>
    </source>
</evidence>
<dbReference type="InterPro" id="IPR041628">
    <property type="entry name" value="ChlI/MoxR_AAA_lid"/>
</dbReference>
<evidence type="ECO:0000256" key="1">
    <source>
        <dbReference type="ARBA" id="ARBA00004800"/>
    </source>
</evidence>
<evidence type="ECO:0000259" key="8">
    <source>
        <dbReference type="PROSITE" id="PS50234"/>
    </source>
</evidence>
<accession>A0A1W2DDW5</accession>
<keyword evidence="3" id="KW-0547">Nucleotide-binding</keyword>
<dbReference type="Proteomes" id="UP000192418">
    <property type="component" value="Unassembled WGS sequence"/>
</dbReference>
<evidence type="ECO:0000256" key="6">
    <source>
        <dbReference type="ARBA" id="ARBA00053551"/>
    </source>
</evidence>
<evidence type="ECO:0000256" key="7">
    <source>
        <dbReference type="SAM" id="MobiDB-lite"/>
    </source>
</evidence>
<feature type="compositionally biased region" description="Basic and acidic residues" evidence="7">
    <location>
        <begin position="344"/>
        <end position="382"/>
    </location>
</feature>
<dbReference type="InterPro" id="IPR052989">
    <property type="entry name" value="Mg-chelatase_DI-like"/>
</dbReference>
<dbReference type="PANTHER" id="PTHR35023">
    <property type="entry name" value="CHELATASE-RELATED"/>
    <property type="match status" value="1"/>
</dbReference>
<name>A0A1W2DDW5_9BACT</name>
<dbReference type="SMART" id="SM00382">
    <property type="entry name" value="AAA"/>
    <property type="match status" value="1"/>
</dbReference>
<evidence type="ECO:0000256" key="3">
    <source>
        <dbReference type="ARBA" id="ARBA00022741"/>
    </source>
</evidence>
<dbReference type="InterPro" id="IPR027417">
    <property type="entry name" value="P-loop_NTPase"/>
</dbReference>
<dbReference type="CDD" id="cd01451">
    <property type="entry name" value="vWA_Magnesium_chelatase"/>
    <property type="match status" value="1"/>
</dbReference>
<feature type="domain" description="VWFA" evidence="8">
    <location>
        <begin position="520"/>
        <end position="717"/>
    </location>
</feature>
<evidence type="ECO:0000256" key="5">
    <source>
        <dbReference type="ARBA" id="ARBA00030759"/>
    </source>
</evidence>
<evidence type="ECO:0000313" key="9">
    <source>
        <dbReference type="EMBL" id="SMC95434.1"/>
    </source>
</evidence>
<dbReference type="Gene3D" id="3.40.50.410">
    <property type="entry name" value="von Willebrand factor, type A domain"/>
    <property type="match status" value="1"/>
</dbReference>
<dbReference type="InterPro" id="IPR041702">
    <property type="entry name" value="BchD/ChlD_VWA"/>
</dbReference>
<keyword evidence="10" id="KW-1185">Reference proteome</keyword>
<evidence type="ECO:0000256" key="4">
    <source>
        <dbReference type="ARBA" id="ARBA00022840"/>
    </source>
</evidence>
<comment type="function">
    <text evidence="6">Involved in bacteriochlorophyll biosynthesis; introduces a magnesium ion into protoporphyrin IX to yield Mg-protoporphyrin IX.</text>
</comment>